<comment type="caution">
    <text evidence="1">The sequence shown here is derived from an EMBL/GenBank/DDBJ whole genome shotgun (WGS) entry which is preliminary data.</text>
</comment>
<accession>A0ACB9KML2</accession>
<evidence type="ECO:0000313" key="2">
    <source>
        <dbReference type="Proteomes" id="UP000828941"/>
    </source>
</evidence>
<protein>
    <submittedName>
        <fullName evidence="1">Uncharacterized protein</fullName>
    </submittedName>
</protein>
<dbReference type="EMBL" id="CM039438">
    <property type="protein sequence ID" value="KAI4298497.1"/>
    <property type="molecule type" value="Genomic_DNA"/>
</dbReference>
<dbReference type="Proteomes" id="UP000828941">
    <property type="component" value="Chromosome 13"/>
</dbReference>
<evidence type="ECO:0000313" key="1">
    <source>
        <dbReference type="EMBL" id="KAI4298497.1"/>
    </source>
</evidence>
<reference evidence="1 2" key="1">
    <citation type="journal article" date="2022" name="DNA Res.">
        <title>Chromosomal-level genome assembly of the orchid tree Bauhinia variegata (Leguminosae; Cercidoideae) supports the allotetraploid origin hypothesis of Bauhinia.</title>
        <authorList>
            <person name="Zhong Y."/>
            <person name="Chen Y."/>
            <person name="Zheng D."/>
            <person name="Pang J."/>
            <person name="Liu Y."/>
            <person name="Luo S."/>
            <person name="Meng S."/>
            <person name="Qian L."/>
            <person name="Wei D."/>
            <person name="Dai S."/>
            <person name="Zhou R."/>
        </authorList>
    </citation>
    <scope>NUCLEOTIDE SEQUENCE [LARGE SCALE GENOMIC DNA]</scope>
    <source>
        <strain evidence="1">BV-YZ2020</strain>
    </source>
</reference>
<gene>
    <name evidence="1" type="ORF">L6164_032048</name>
</gene>
<keyword evidence="2" id="KW-1185">Reference proteome</keyword>
<sequence>MGKTSTKPESKSNRKFEKKLEFYAKVKNAVTSLSAQKTIHKKNKRQRSRQKKLKAYDLSSVSDFLPELKTPRQAAPQDDFKLSCKSRQKLIFKEGKQLLQVLNHPAFQSDPLSAIHQHLQNTQPVVEEQEQPKKKVNKNGSKKKKEKKPKASVGPESMNM</sequence>
<organism evidence="1 2">
    <name type="scientific">Bauhinia variegata</name>
    <name type="common">Purple orchid tree</name>
    <name type="synonym">Phanera variegata</name>
    <dbReference type="NCBI Taxonomy" id="167791"/>
    <lineage>
        <taxon>Eukaryota</taxon>
        <taxon>Viridiplantae</taxon>
        <taxon>Streptophyta</taxon>
        <taxon>Embryophyta</taxon>
        <taxon>Tracheophyta</taxon>
        <taxon>Spermatophyta</taxon>
        <taxon>Magnoliopsida</taxon>
        <taxon>eudicotyledons</taxon>
        <taxon>Gunneridae</taxon>
        <taxon>Pentapetalae</taxon>
        <taxon>rosids</taxon>
        <taxon>fabids</taxon>
        <taxon>Fabales</taxon>
        <taxon>Fabaceae</taxon>
        <taxon>Cercidoideae</taxon>
        <taxon>Cercideae</taxon>
        <taxon>Bauhiniinae</taxon>
        <taxon>Bauhinia</taxon>
    </lineage>
</organism>
<proteinExistence type="predicted"/>
<name>A0ACB9KML2_BAUVA</name>